<dbReference type="InterPro" id="IPR004869">
    <property type="entry name" value="MMPL_dom"/>
</dbReference>
<evidence type="ECO:0000256" key="1">
    <source>
        <dbReference type="ARBA" id="ARBA00004651"/>
    </source>
</evidence>
<evidence type="ECO:0000256" key="3">
    <source>
        <dbReference type="ARBA" id="ARBA00022692"/>
    </source>
</evidence>
<evidence type="ECO:0000313" key="10">
    <source>
        <dbReference type="Proteomes" id="UP000313066"/>
    </source>
</evidence>
<dbReference type="EMBL" id="VDMA02000024">
    <property type="protein sequence ID" value="KAB8180148.1"/>
    <property type="molecule type" value="Genomic_DNA"/>
</dbReference>
<evidence type="ECO:0000259" key="8">
    <source>
        <dbReference type="PROSITE" id="PS50156"/>
    </source>
</evidence>
<proteinExistence type="predicted"/>
<feature type="transmembrane region" description="Helical" evidence="7">
    <location>
        <begin position="48"/>
        <end position="68"/>
    </location>
</feature>
<dbReference type="GO" id="GO:0005886">
    <property type="term" value="C:plasma membrane"/>
    <property type="evidence" value="ECO:0007669"/>
    <property type="project" value="UniProtKB-SubCell"/>
</dbReference>
<name>A0A5N6BIV8_9ACTN</name>
<reference evidence="9 10" key="1">
    <citation type="submission" date="2019-10" db="EMBL/GenBank/DDBJ databases">
        <title>Nonomuraea sp. nov., isolated from Phyllanthus amarus.</title>
        <authorList>
            <person name="Klykleung N."/>
            <person name="Tanasupawat S."/>
        </authorList>
    </citation>
    <scope>NUCLEOTIDE SEQUENCE [LARGE SCALE GENOMIC DNA]</scope>
    <source>
        <strain evidence="9 10">CR1-09</strain>
    </source>
</reference>
<dbReference type="Gene3D" id="1.20.1640.10">
    <property type="entry name" value="Multidrug efflux transporter AcrB transmembrane domain"/>
    <property type="match status" value="2"/>
</dbReference>
<keyword evidence="3 7" id="KW-0812">Transmembrane</keyword>
<evidence type="ECO:0000256" key="5">
    <source>
        <dbReference type="ARBA" id="ARBA00023136"/>
    </source>
</evidence>
<comment type="caution">
    <text evidence="9">The sequence shown here is derived from an EMBL/GenBank/DDBJ whole genome shotgun (WGS) entry which is preliminary data.</text>
</comment>
<protein>
    <submittedName>
        <fullName evidence="9">MMPL family transporter</fullName>
    </submittedName>
</protein>
<dbReference type="PROSITE" id="PS50156">
    <property type="entry name" value="SSD"/>
    <property type="match status" value="1"/>
</dbReference>
<dbReference type="Pfam" id="PF03176">
    <property type="entry name" value="MMPL"/>
    <property type="match status" value="2"/>
</dbReference>
<feature type="transmembrane region" description="Helical" evidence="7">
    <location>
        <begin position="634"/>
        <end position="655"/>
    </location>
</feature>
<dbReference type="InterPro" id="IPR000731">
    <property type="entry name" value="SSD"/>
</dbReference>
<feature type="transmembrane region" description="Helical" evidence="7">
    <location>
        <begin position="676"/>
        <end position="703"/>
    </location>
</feature>
<gene>
    <name evidence="9" type="ORF">FH610_034550</name>
</gene>
<feature type="transmembrane region" description="Helical" evidence="7">
    <location>
        <begin position="593"/>
        <end position="614"/>
    </location>
</feature>
<feature type="transmembrane region" description="Helical" evidence="7">
    <location>
        <begin position="569"/>
        <end position="586"/>
    </location>
</feature>
<feature type="region of interest" description="Disordered" evidence="6">
    <location>
        <begin position="1"/>
        <end position="29"/>
    </location>
</feature>
<dbReference type="SUPFAM" id="SSF82866">
    <property type="entry name" value="Multidrug efflux transporter AcrB transmembrane domain"/>
    <property type="match status" value="2"/>
</dbReference>
<feature type="region of interest" description="Disordered" evidence="6">
    <location>
        <begin position="753"/>
        <end position="773"/>
    </location>
</feature>
<accession>A0A5N6BIV8</accession>
<feature type="transmembrane region" description="Helical" evidence="7">
    <location>
        <begin position="219"/>
        <end position="237"/>
    </location>
</feature>
<dbReference type="AlphaFoldDB" id="A0A5N6BIV8"/>
<dbReference type="PANTHER" id="PTHR33406:SF13">
    <property type="entry name" value="MEMBRANE PROTEIN YDFJ"/>
    <property type="match status" value="1"/>
</dbReference>
<organism evidence="9 10">
    <name type="scientific">Microbispora catharanthi</name>
    <dbReference type="NCBI Taxonomy" id="1712871"/>
    <lineage>
        <taxon>Bacteria</taxon>
        <taxon>Bacillati</taxon>
        <taxon>Actinomycetota</taxon>
        <taxon>Actinomycetes</taxon>
        <taxon>Streptosporangiales</taxon>
        <taxon>Streptosporangiaceae</taxon>
        <taxon>Microbispora</taxon>
    </lineage>
</organism>
<feature type="transmembrane region" description="Helical" evidence="7">
    <location>
        <begin position="317"/>
        <end position="337"/>
    </location>
</feature>
<keyword evidence="10" id="KW-1185">Reference proteome</keyword>
<evidence type="ECO:0000313" key="9">
    <source>
        <dbReference type="EMBL" id="KAB8180148.1"/>
    </source>
</evidence>
<feature type="transmembrane region" description="Helical" evidence="7">
    <location>
        <begin position="270"/>
        <end position="290"/>
    </location>
</feature>
<evidence type="ECO:0000256" key="2">
    <source>
        <dbReference type="ARBA" id="ARBA00022475"/>
    </source>
</evidence>
<dbReference type="Proteomes" id="UP000313066">
    <property type="component" value="Unassembled WGS sequence"/>
</dbReference>
<evidence type="ECO:0000256" key="7">
    <source>
        <dbReference type="SAM" id="Phobius"/>
    </source>
</evidence>
<evidence type="ECO:0000256" key="4">
    <source>
        <dbReference type="ARBA" id="ARBA00022989"/>
    </source>
</evidence>
<comment type="subcellular location">
    <subcellularLocation>
        <location evidence="1">Cell membrane</location>
        <topology evidence="1">Multi-pass membrane protein</topology>
    </subcellularLocation>
</comment>
<dbReference type="PANTHER" id="PTHR33406">
    <property type="entry name" value="MEMBRANE PROTEIN MJ1562-RELATED"/>
    <property type="match status" value="1"/>
</dbReference>
<feature type="transmembrane region" description="Helical" evidence="7">
    <location>
        <begin position="343"/>
        <end position="369"/>
    </location>
</feature>
<keyword evidence="4 7" id="KW-1133">Transmembrane helix</keyword>
<sequence>MLRTGKSPGGHRDSATRPPGSRSLDDLDSRARRPVIERAAGWSVRHRISAIAGWFALVAVAVLSSALLPGEQAHSTDPGESGRAQQVLRQQDGYVPVVESVLIQSREPQGRRINDDPRLRAAAEDLVVSLRRTGAVTGVRSPLEPGGQPLISKDGRSGLVTFQIAGVLDEVKPSYDAAVQAVEAVAHRHPQVRVAQAGDRSLAVAVDQGIQNDFKRSEFISLPLTVVILLVVFGSLVAAGIPLLLALSTVAGTFGLLQIVAHWVPINSATSSMVLLIGVAVGIDYSLFYLRRAREERAAGRDIVRALEITARTSGHAVVVSGLTVMLCLAGLLFTGLDNFRGLTVGAVLVVGLAMIGSVTVLPALLALLGRRVDSGRIPWLSRRRTAAVESRLWSAVAHAVVRRPRLWGGTAALVLVVVALPAFGMRLQDAAVTDSLPRSVPTVDAAIRMQQAFPGAAGPARVVVWNTRGDDVDSPAVRSALDDLRRHITGGGVPAGLLAVVKVDRVLVVRVPLPGSGTDATSNRALRTLRDDVLPATLGKVGGIGYAVSGRTAVAYDFTTLVDSRTPFVFAFVLILAFVLLVIAFRSLAVPAVSIALNLLSIGAAYGVLTWVFQDGHLSSLLGFTSYGGVVGWLPLFMFVMLFGLSMDYHIFILSRIRERWAATADPRDAITDGIAGSAGVVTSAAVIMTVVFTVFITLSAIEYKMLGVGMAVAVVIDATIVRGILLPAAMTLLGARTWGLPRSLRWLPGASTPAGPDHDHVPQPAAPEPAR</sequence>
<feature type="transmembrane region" description="Helical" evidence="7">
    <location>
        <begin position="244"/>
        <end position="264"/>
    </location>
</feature>
<evidence type="ECO:0000256" key="6">
    <source>
        <dbReference type="SAM" id="MobiDB-lite"/>
    </source>
</evidence>
<feature type="domain" description="SSD" evidence="8">
    <location>
        <begin position="228"/>
        <end position="368"/>
    </location>
</feature>
<keyword evidence="5 7" id="KW-0472">Membrane</keyword>
<dbReference type="InterPro" id="IPR050545">
    <property type="entry name" value="Mycobact_MmpL"/>
</dbReference>
<keyword evidence="2" id="KW-1003">Cell membrane</keyword>
<feature type="transmembrane region" description="Helical" evidence="7">
    <location>
        <begin position="709"/>
        <end position="737"/>
    </location>
</feature>
<feature type="transmembrane region" description="Helical" evidence="7">
    <location>
        <begin position="407"/>
        <end position="428"/>
    </location>
</feature>